<reference evidence="2" key="1">
    <citation type="journal article" date="2022" name="bioRxiv">
        <title>Sequencing and chromosome-scale assembly of the giantPleurodeles waltlgenome.</title>
        <authorList>
            <person name="Brown T."/>
            <person name="Elewa A."/>
            <person name="Iarovenko S."/>
            <person name="Subramanian E."/>
            <person name="Araus A.J."/>
            <person name="Petzold A."/>
            <person name="Susuki M."/>
            <person name="Suzuki K.-i.T."/>
            <person name="Hayashi T."/>
            <person name="Toyoda A."/>
            <person name="Oliveira C."/>
            <person name="Osipova E."/>
            <person name="Leigh N.D."/>
            <person name="Simon A."/>
            <person name="Yun M.H."/>
        </authorList>
    </citation>
    <scope>NUCLEOTIDE SEQUENCE</scope>
    <source>
        <strain evidence="2">20211129_DDA</strain>
        <tissue evidence="2">Liver</tissue>
    </source>
</reference>
<name>A0AAV7NYP9_PLEWA</name>
<evidence type="ECO:0000256" key="1">
    <source>
        <dbReference type="SAM" id="MobiDB-lite"/>
    </source>
</evidence>
<feature type="compositionally biased region" description="Polar residues" evidence="1">
    <location>
        <begin position="1"/>
        <end position="19"/>
    </location>
</feature>
<protein>
    <submittedName>
        <fullName evidence="2">Uncharacterized protein</fullName>
    </submittedName>
</protein>
<dbReference type="EMBL" id="JANPWB010000012">
    <property type="protein sequence ID" value="KAJ1121161.1"/>
    <property type="molecule type" value="Genomic_DNA"/>
</dbReference>
<feature type="compositionally biased region" description="Polar residues" evidence="1">
    <location>
        <begin position="37"/>
        <end position="55"/>
    </location>
</feature>
<sequence>MGKSSRQTASSPLTGSTNPALHKGATPAAAPEAPPCQVTTIVKSSNALQGRSSRPQEIGFPREPAQPATAAASPSRSSGATRPQAARDRGEPRSDQTADRPLRSAARHQHAAAPHKPAPHPSSGSPTRPGKPVRVPL</sequence>
<proteinExistence type="predicted"/>
<feature type="compositionally biased region" description="Basic and acidic residues" evidence="1">
    <location>
        <begin position="85"/>
        <end position="102"/>
    </location>
</feature>
<evidence type="ECO:0000313" key="2">
    <source>
        <dbReference type="EMBL" id="KAJ1121161.1"/>
    </source>
</evidence>
<gene>
    <name evidence="2" type="ORF">NDU88_009288</name>
</gene>
<feature type="compositionally biased region" description="Low complexity" evidence="1">
    <location>
        <begin position="65"/>
        <end position="83"/>
    </location>
</feature>
<evidence type="ECO:0000313" key="3">
    <source>
        <dbReference type="Proteomes" id="UP001066276"/>
    </source>
</evidence>
<keyword evidence="3" id="KW-1185">Reference proteome</keyword>
<feature type="region of interest" description="Disordered" evidence="1">
    <location>
        <begin position="1"/>
        <end position="137"/>
    </location>
</feature>
<accession>A0AAV7NYP9</accession>
<organism evidence="2 3">
    <name type="scientific">Pleurodeles waltl</name>
    <name type="common">Iberian ribbed newt</name>
    <dbReference type="NCBI Taxonomy" id="8319"/>
    <lineage>
        <taxon>Eukaryota</taxon>
        <taxon>Metazoa</taxon>
        <taxon>Chordata</taxon>
        <taxon>Craniata</taxon>
        <taxon>Vertebrata</taxon>
        <taxon>Euteleostomi</taxon>
        <taxon>Amphibia</taxon>
        <taxon>Batrachia</taxon>
        <taxon>Caudata</taxon>
        <taxon>Salamandroidea</taxon>
        <taxon>Salamandridae</taxon>
        <taxon>Pleurodelinae</taxon>
        <taxon>Pleurodeles</taxon>
    </lineage>
</organism>
<feature type="compositionally biased region" description="Low complexity" evidence="1">
    <location>
        <begin position="111"/>
        <end position="126"/>
    </location>
</feature>
<comment type="caution">
    <text evidence="2">The sequence shown here is derived from an EMBL/GenBank/DDBJ whole genome shotgun (WGS) entry which is preliminary data.</text>
</comment>
<dbReference type="Proteomes" id="UP001066276">
    <property type="component" value="Chromosome 8"/>
</dbReference>
<dbReference type="AlphaFoldDB" id="A0AAV7NYP9"/>